<sequence length="342" mass="36835">MVHNVIFLALVAMLGFGGCSQRSDRVAAVAIHPTKTNIIYVATEEGVYKTRDGGAGWERLTEGLSRIRVMNLVIDPLLPANVFAGTLADGVYKSPDGGRRWLPRNAGIQKGTISANVNQLVFHPADTQILFAATTVGIFRSLDGGESWTERMRGMNEINFVVALAIDPEHHNIMYAGTSGGVYRSFDGSENWVKINNGLVPGDAKMASMALGVNQLLIDPSDTKTVYAGTTKGLFKTSNKGMSWTKIVTGLGDPYVSSLLVNPQNTLHLYMGTSEGIFESLDGGLNWEPRQDGLGNLNIRVLAMDPKDPKILYCGTNGGGLFKSNNGAGKWNSVPLTIFQPS</sequence>
<accession>A0ABU3K7T6</accession>
<keyword evidence="2" id="KW-1185">Reference proteome</keyword>
<reference evidence="1 2" key="1">
    <citation type="journal article" date="2023" name="ISME J.">
        <title>Cultivation and genomic characterization of novel and ubiquitous marine nitrite-oxidizing bacteria from the Nitrospirales.</title>
        <authorList>
            <person name="Mueller A.J."/>
            <person name="Daebeler A."/>
            <person name="Herbold C.W."/>
            <person name="Kirkegaard R.H."/>
            <person name="Daims H."/>
        </authorList>
    </citation>
    <scope>NUCLEOTIDE SEQUENCE [LARGE SCALE GENOMIC DNA]</scope>
    <source>
        <strain evidence="1 2">EB</strain>
    </source>
</reference>
<dbReference type="SUPFAM" id="SSF50939">
    <property type="entry name" value="Sialidases"/>
    <property type="match status" value="1"/>
</dbReference>
<proteinExistence type="predicted"/>
<gene>
    <name evidence="1" type="ORF">PPG34_08855</name>
</gene>
<dbReference type="InterPro" id="IPR036278">
    <property type="entry name" value="Sialidase_sf"/>
</dbReference>
<dbReference type="InterPro" id="IPR052025">
    <property type="entry name" value="Xyloglucanase_GH74"/>
</dbReference>
<comment type="caution">
    <text evidence="1">The sequence shown here is derived from an EMBL/GenBank/DDBJ whole genome shotgun (WGS) entry which is preliminary data.</text>
</comment>
<evidence type="ECO:0008006" key="3">
    <source>
        <dbReference type="Google" id="ProtNLM"/>
    </source>
</evidence>
<dbReference type="Gene3D" id="2.130.10.10">
    <property type="entry name" value="YVTN repeat-like/Quinoprotein amine dehydrogenase"/>
    <property type="match status" value="4"/>
</dbReference>
<dbReference type="EMBL" id="JAQOUE010000001">
    <property type="protein sequence ID" value="MDT7042461.1"/>
    <property type="molecule type" value="Genomic_DNA"/>
</dbReference>
<dbReference type="PANTHER" id="PTHR43739">
    <property type="entry name" value="XYLOGLUCANASE (EUROFUNG)"/>
    <property type="match status" value="1"/>
</dbReference>
<dbReference type="RefSeq" id="WP_313832871.1">
    <property type="nucleotide sequence ID" value="NZ_JAQOUE010000001.1"/>
</dbReference>
<dbReference type="Proteomes" id="UP001250932">
    <property type="component" value="Unassembled WGS sequence"/>
</dbReference>
<evidence type="ECO:0000313" key="2">
    <source>
        <dbReference type="Proteomes" id="UP001250932"/>
    </source>
</evidence>
<protein>
    <recommendedName>
        <fullName evidence="3">Sortilin N-terminal domain-containing protein</fullName>
    </recommendedName>
</protein>
<dbReference type="SUPFAM" id="SSF110296">
    <property type="entry name" value="Oligoxyloglucan reducing end-specific cellobiohydrolase"/>
    <property type="match status" value="1"/>
</dbReference>
<dbReference type="InterPro" id="IPR015943">
    <property type="entry name" value="WD40/YVTN_repeat-like_dom_sf"/>
</dbReference>
<organism evidence="1 2">
    <name type="scientific">Candidatus Nitronereus thalassa</name>
    <dbReference type="NCBI Taxonomy" id="3020898"/>
    <lineage>
        <taxon>Bacteria</taxon>
        <taxon>Pseudomonadati</taxon>
        <taxon>Nitrospirota</taxon>
        <taxon>Nitrospiria</taxon>
        <taxon>Nitrospirales</taxon>
        <taxon>Nitrospiraceae</taxon>
        <taxon>Candidatus Nitronereus</taxon>
    </lineage>
</organism>
<evidence type="ECO:0000313" key="1">
    <source>
        <dbReference type="EMBL" id="MDT7042461.1"/>
    </source>
</evidence>
<dbReference type="PANTHER" id="PTHR43739:SF5">
    <property type="entry name" value="EXO-ALPHA-SIALIDASE"/>
    <property type="match status" value="1"/>
</dbReference>
<name>A0ABU3K7T6_9BACT</name>